<dbReference type="SUPFAM" id="SSF51161">
    <property type="entry name" value="Trimeric LpxA-like enzymes"/>
    <property type="match status" value="1"/>
</dbReference>
<organism evidence="7 8">
    <name type="scientific">Ligilactobacillus agilis DSM 20509</name>
    <dbReference type="NCBI Taxonomy" id="1423718"/>
    <lineage>
        <taxon>Bacteria</taxon>
        <taxon>Bacillati</taxon>
        <taxon>Bacillota</taxon>
        <taxon>Bacilli</taxon>
        <taxon>Lactobacillales</taxon>
        <taxon>Lactobacillaceae</taxon>
        <taxon>Ligilactobacillus</taxon>
    </lineage>
</organism>
<dbReference type="PANTHER" id="PTHR43017:SF1">
    <property type="entry name" value="ACETYLTRANSFERASE YJL218W-RELATED"/>
    <property type="match status" value="1"/>
</dbReference>
<dbReference type="InterPro" id="IPR039369">
    <property type="entry name" value="LacA-like"/>
</dbReference>
<evidence type="ECO:0000256" key="5">
    <source>
        <dbReference type="RuleBase" id="RU367021"/>
    </source>
</evidence>
<gene>
    <name evidence="7" type="ORF">FC14_GL000734</name>
</gene>
<dbReference type="EMBL" id="AYYP01000009">
    <property type="protein sequence ID" value="KRM65978.1"/>
    <property type="molecule type" value="Genomic_DNA"/>
</dbReference>
<dbReference type="PROSITE" id="PS00101">
    <property type="entry name" value="HEXAPEP_TRANSFERASES"/>
    <property type="match status" value="1"/>
</dbReference>
<dbReference type="OrthoDB" id="9812571at2"/>
<dbReference type="InterPro" id="IPR018357">
    <property type="entry name" value="Hexapep_transf_CS"/>
</dbReference>
<dbReference type="FunFam" id="2.160.10.10:FF:000025">
    <property type="entry name" value="Hexapeptide-repeat containing-acetyltransferase"/>
    <property type="match status" value="1"/>
</dbReference>
<comment type="similarity">
    <text evidence="1 5">Belongs to the transferase hexapeptide repeat family.</text>
</comment>
<evidence type="ECO:0000256" key="4">
    <source>
        <dbReference type="ARBA" id="ARBA00023315"/>
    </source>
</evidence>
<sequence length="191" mass="20922">MTVDINYVQNLTKDGQVYNDLDPKVVAARNHALKTVRAYNNKVYHQNDYDYQLLRPLFKQLGSAPYIEPNFYCEFGFNLSIGDNFFANHDVVLMDCAPITIGNDVNIAPKVGIYTVNHVEDPVARAHHQIYARPVVIEDGVWIGAGVNIVGGVTIGQNAIIGAGSVVTQNIPANVIAAGNPAKVIRPLKNH</sequence>
<keyword evidence="3" id="KW-0677">Repeat</keyword>
<dbReference type="InterPro" id="IPR011004">
    <property type="entry name" value="Trimer_LpxA-like_sf"/>
</dbReference>
<dbReference type="CDD" id="cd03357">
    <property type="entry name" value="LbH_MAT_GAT"/>
    <property type="match status" value="1"/>
</dbReference>
<evidence type="ECO:0000313" key="7">
    <source>
        <dbReference type="EMBL" id="KRM65978.1"/>
    </source>
</evidence>
<dbReference type="EC" id="2.3.1.-" evidence="5"/>
<protein>
    <recommendedName>
        <fullName evidence="5">Acetyltransferase</fullName>
        <ecNumber evidence="5">2.3.1.-</ecNumber>
    </recommendedName>
</protein>
<dbReference type="PANTHER" id="PTHR43017">
    <property type="entry name" value="GALACTOSIDE O-ACETYLTRANSFERASE"/>
    <property type="match status" value="1"/>
</dbReference>
<dbReference type="Gene3D" id="2.160.10.10">
    <property type="entry name" value="Hexapeptide repeat proteins"/>
    <property type="match status" value="1"/>
</dbReference>
<reference evidence="7 8" key="1">
    <citation type="journal article" date="2015" name="Genome Announc.">
        <title>Expanding the biotechnology potential of lactobacilli through comparative genomics of 213 strains and associated genera.</title>
        <authorList>
            <person name="Sun Z."/>
            <person name="Harris H.M."/>
            <person name="McCann A."/>
            <person name="Guo C."/>
            <person name="Argimon S."/>
            <person name="Zhang W."/>
            <person name="Yang X."/>
            <person name="Jeffery I.B."/>
            <person name="Cooney J.C."/>
            <person name="Kagawa T.F."/>
            <person name="Liu W."/>
            <person name="Song Y."/>
            <person name="Salvetti E."/>
            <person name="Wrobel A."/>
            <person name="Rasinkangas P."/>
            <person name="Parkhill J."/>
            <person name="Rea M.C."/>
            <person name="O'Sullivan O."/>
            <person name="Ritari J."/>
            <person name="Douillard F.P."/>
            <person name="Paul Ross R."/>
            <person name="Yang R."/>
            <person name="Briner A.E."/>
            <person name="Felis G.E."/>
            <person name="de Vos W.M."/>
            <person name="Barrangou R."/>
            <person name="Klaenhammer T.R."/>
            <person name="Caufield P.W."/>
            <person name="Cui Y."/>
            <person name="Zhang H."/>
            <person name="O'Toole P.W."/>
        </authorList>
    </citation>
    <scope>NUCLEOTIDE SEQUENCE [LARGE SCALE GENOMIC DNA]</scope>
    <source>
        <strain evidence="7 8">DSM 20509</strain>
    </source>
</reference>
<evidence type="ECO:0000256" key="3">
    <source>
        <dbReference type="ARBA" id="ARBA00022737"/>
    </source>
</evidence>
<comment type="caution">
    <text evidence="7">The sequence shown here is derived from an EMBL/GenBank/DDBJ whole genome shotgun (WGS) entry which is preliminary data.</text>
</comment>
<dbReference type="AlphaFoldDB" id="A0A0R2AGT8"/>
<dbReference type="InterPro" id="IPR001451">
    <property type="entry name" value="Hexapep"/>
</dbReference>
<feature type="domain" description="Maltose/galactoside acetyltransferase" evidence="6">
    <location>
        <begin position="13"/>
        <end position="63"/>
    </location>
</feature>
<dbReference type="SMART" id="SM01266">
    <property type="entry name" value="Mac"/>
    <property type="match status" value="1"/>
</dbReference>
<dbReference type="InterPro" id="IPR024688">
    <property type="entry name" value="Mac_dom"/>
</dbReference>
<dbReference type="RefSeq" id="WP_056975769.1">
    <property type="nucleotide sequence ID" value="NZ_AYYP01000009.1"/>
</dbReference>
<name>A0A0R2AGT8_9LACO</name>
<proteinExistence type="inferred from homology"/>
<keyword evidence="4 5" id="KW-0012">Acyltransferase</keyword>
<evidence type="ECO:0000259" key="6">
    <source>
        <dbReference type="SMART" id="SM01266"/>
    </source>
</evidence>
<keyword evidence="2 5" id="KW-0808">Transferase</keyword>
<keyword evidence="8" id="KW-1185">Reference proteome</keyword>
<accession>A0A0R2AGT8</accession>
<dbReference type="GO" id="GO:0008870">
    <property type="term" value="F:galactoside O-acetyltransferase activity"/>
    <property type="evidence" value="ECO:0007669"/>
    <property type="project" value="TreeGrafter"/>
</dbReference>
<evidence type="ECO:0000256" key="2">
    <source>
        <dbReference type="ARBA" id="ARBA00022679"/>
    </source>
</evidence>
<dbReference type="PATRIC" id="fig|1423718.3.peg.767"/>
<dbReference type="Proteomes" id="UP000051008">
    <property type="component" value="Unassembled WGS sequence"/>
</dbReference>
<evidence type="ECO:0000256" key="1">
    <source>
        <dbReference type="ARBA" id="ARBA00007274"/>
    </source>
</evidence>
<dbReference type="Pfam" id="PF12464">
    <property type="entry name" value="Mac"/>
    <property type="match status" value="1"/>
</dbReference>
<dbReference type="Pfam" id="PF00132">
    <property type="entry name" value="Hexapep"/>
    <property type="match status" value="1"/>
</dbReference>
<evidence type="ECO:0000313" key="8">
    <source>
        <dbReference type="Proteomes" id="UP000051008"/>
    </source>
</evidence>